<evidence type="ECO:0000256" key="5">
    <source>
        <dbReference type="ARBA" id="ARBA00023316"/>
    </source>
</evidence>
<organism evidence="8 9">
    <name type="scientific">Ammoniphilus oxalaticus</name>
    <dbReference type="NCBI Taxonomy" id="66863"/>
    <lineage>
        <taxon>Bacteria</taxon>
        <taxon>Bacillati</taxon>
        <taxon>Bacillota</taxon>
        <taxon>Bacilli</taxon>
        <taxon>Bacillales</taxon>
        <taxon>Paenibacillaceae</taxon>
        <taxon>Aneurinibacillus group</taxon>
        <taxon>Ammoniphilus</taxon>
    </lineage>
</organism>
<keyword evidence="4 6" id="KW-0573">Peptidoglycan synthesis</keyword>
<dbReference type="Proteomes" id="UP000284219">
    <property type="component" value="Unassembled WGS sequence"/>
</dbReference>
<keyword evidence="2" id="KW-0808">Transferase</keyword>
<dbReference type="GO" id="GO:0005576">
    <property type="term" value="C:extracellular region"/>
    <property type="evidence" value="ECO:0007669"/>
    <property type="project" value="TreeGrafter"/>
</dbReference>
<evidence type="ECO:0000256" key="2">
    <source>
        <dbReference type="ARBA" id="ARBA00022679"/>
    </source>
</evidence>
<comment type="pathway">
    <text evidence="1 6">Cell wall biogenesis; peptidoglycan biosynthesis.</text>
</comment>
<protein>
    <recommendedName>
        <fullName evidence="7">L,D-TPase catalytic domain-containing protein</fullName>
    </recommendedName>
</protein>
<feature type="domain" description="L,D-TPase catalytic" evidence="7">
    <location>
        <begin position="161"/>
        <end position="282"/>
    </location>
</feature>
<dbReference type="InterPro" id="IPR050979">
    <property type="entry name" value="LD-transpeptidase"/>
</dbReference>
<name>A0A419SNG9_9BACL</name>
<dbReference type="GO" id="GO:0008360">
    <property type="term" value="P:regulation of cell shape"/>
    <property type="evidence" value="ECO:0007669"/>
    <property type="project" value="UniProtKB-UniRule"/>
</dbReference>
<feature type="active site" description="Nucleophile" evidence="6">
    <location>
        <position position="258"/>
    </location>
</feature>
<dbReference type="Gene3D" id="2.40.440.10">
    <property type="entry name" value="L,D-transpeptidase catalytic domain-like"/>
    <property type="match status" value="1"/>
</dbReference>
<dbReference type="AlphaFoldDB" id="A0A419SNG9"/>
<evidence type="ECO:0000256" key="3">
    <source>
        <dbReference type="ARBA" id="ARBA00022960"/>
    </source>
</evidence>
<evidence type="ECO:0000256" key="4">
    <source>
        <dbReference type="ARBA" id="ARBA00022984"/>
    </source>
</evidence>
<dbReference type="PANTHER" id="PTHR30582">
    <property type="entry name" value="L,D-TRANSPEPTIDASE"/>
    <property type="match status" value="1"/>
</dbReference>
<dbReference type="UniPathway" id="UPA00219"/>
<sequence length="282" mass="31592">MKKWMGIFALLALAAGVFYFPKKEQSEQPRAAEAKGSEATSEESEALDYQAVEAMVKPSIVFARIDASTPFYEKEREKDEQAAIGVLEAGKQVEILEDRSYEWYRVRPKGTSGDGVWIKANVDGIKTLNIPQDPKTNVTPLLEKQLETYVNGKGLASETSYLIWVDLDRQLTNVFVGTQGDWKLERSILVSTGVNEAPTSRGLFKIGARGDFFYNPKLEGGGLNWVRFNGSYLFHSVTTDRHGNVIDDRLGARGSSGCIRMGMEESEWFYKQIPENTTVFVH</sequence>
<dbReference type="PANTHER" id="PTHR30582:SF2">
    <property type="entry name" value="L,D-TRANSPEPTIDASE YCIB-RELATED"/>
    <property type="match status" value="1"/>
</dbReference>
<evidence type="ECO:0000313" key="8">
    <source>
        <dbReference type="EMBL" id="RKD25838.1"/>
    </source>
</evidence>
<gene>
    <name evidence="8" type="ORF">BEP19_02575</name>
</gene>
<evidence type="ECO:0000256" key="1">
    <source>
        <dbReference type="ARBA" id="ARBA00004752"/>
    </source>
</evidence>
<dbReference type="EMBL" id="MCHY01000006">
    <property type="protein sequence ID" value="RKD25838.1"/>
    <property type="molecule type" value="Genomic_DNA"/>
</dbReference>
<dbReference type="PROSITE" id="PS52029">
    <property type="entry name" value="LD_TPASE"/>
    <property type="match status" value="1"/>
</dbReference>
<dbReference type="GO" id="GO:0071555">
    <property type="term" value="P:cell wall organization"/>
    <property type="evidence" value="ECO:0007669"/>
    <property type="project" value="UniProtKB-UniRule"/>
</dbReference>
<dbReference type="OrthoDB" id="177750at2"/>
<comment type="caution">
    <text evidence="8">The sequence shown here is derived from an EMBL/GenBank/DDBJ whole genome shotgun (WGS) entry which is preliminary data.</text>
</comment>
<accession>A0A419SNG9</accession>
<evidence type="ECO:0000259" key="7">
    <source>
        <dbReference type="PROSITE" id="PS52029"/>
    </source>
</evidence>
<dbReference type="InterPro" id="IPR038063">
    <property type="entry name" value="Transpep_catalytic_dom"/>
</dbReference>
<dbReference type="GO" id="GO:0016740">
    <property type="term" value="F:transferase activity"/>
    <property type="evidence" value="ECO:0007669"/>
    <property type="project" value="UniProtKB-KW"/>
</dbReference>
<dbReference type="SUPFAM" id="SSF141523">
    <property type="entry name" value="L,D-transpeptidase catalytic domain-like"/>
    <property type="match status" value="1"/>
</dbReference>
<proteinExistence type="predicted"/>
<evidence type="ECO:0000313" key="9">
    <source>
        <dbReference type="Proteomes" id="UP000284219"/>
    </source>
</evidence>
<dbReference type="RefSeq" id="WP_120188517.1">
    <property type="nucleotide sequence ID" value="NZ_MCHY01000006.1"/>
</dbReference>
<evidence type="ECO:0000256" key="6">
    <source>
        <dbReference type="PROSITE-ProRule" id="PRU01373"/>
    </source>
</evidence>
<keyword evidence="5 6" id="KW-0961">Cell wall biogenesis/degradation</keyword>
<keyword evidence="3 6" id="KW-0133">Cell shape</keyword>
<dbReference type="GO" id="GO:0071972">
    <property type="term" value="F:peptidoglycan L,D-transpeptidase activity"/>
    <property type="evidence" value="ECO:0007669"/>
    <property type="project" value="TreeGrafter"/>
</dbReference>
<dbReference type="InterPro" id="IPR005490">
    <property type="entry name" value="LD_TPept_cat_dom"/>
</dbReference>
<dbReference type="Pfam" id="PF03734">
    <property type="entry name" value="YkuD"/>
    <property type="match status" value="1"/>
</dbReference>
<feature type="active site" description="Proton donor/acceptor" evidence="6">
    <location>
        <position position="235"/>
    </location>
</feature>
<dbReference type="GO" id="GO:0018104">
    <property type="term" value="P:peptidoglycan-protein cross-linking"/>
    <property type="evidence" value="ECO:0007669"/>
    <property type="project" value="TreeGrafter"/>
</dbReference>
<reference evidence="8 9" key="1">
    <citation type="submission" date="2016-08" db="EMBL/GenBank/DDBJ databases">
        <title>Novel Firmicute Genomes.</title>
        <authorList>
            <person name="Poppleton D.I."/>
            <person name="Gribaldo S."/>
        </authorList>
    </citation>
    <scope>NUCLEOTIDE SEQUENCE [LARGE SCALE GENOMIC DNA]</scope>
    <source>
        <strain evidence="8 9">RAOx-1</strain>
    </source>
</reference>
<dbReference type="CDD" id="cd16913">
    <property type="entry name" value="YkuD_like"/>
    <property type="match status" value="1"/>
</dbReference>
<keyword evidence="9" id="KW-1185">Reference proteome</keyword>